<protein>
    <submittedName>
        <fullName evidence="1">Uncharacterized protein</fullName>
    </submittedName>
</protein>
<sequence length="71" mass="7901">MEIEQLISVAFSLHPVVGSILRHFRHVNAAILLLQSSRSPPRVAVLGRGRSVLLRGGAWYVQCRAKIPRSE</sequence>
<evidence type="ECO:0000313" key="1">
    <source>
        <dbReference type="EMBL" id="KAK4754708.1"/>
    </source>
</evidence>
<comment type="caution">
    <text evidence="1">The sequence shown here is derived from an EMBL/GenBank/DDBJ whole genome shotgun (WGS) entry which is preliminary data.</text>
</comment>
<evidence type="ECO:0000313" key="2">
    <source>
        <dbReference type="Proteomes" id="UP001345219"/>
    </source>
</evidence>
<gene>
    <name evidence="1" type="ORF">SAY87_002812</name>
</gene>
<keyword evidence="2" id="KW-1185">Reference proteome</keyword>
<organism evidence="1 2">
    <name type="scientific">Trapa incisa</name>
    <dbReference type="NCBI Taxonomy" id="236973"/>
    <lineage>
        <taxon>Eukaryota</taxon>
        <taxon>Viridiplantae</taxon>
        <taxon>Streptophyta</taxon>
        <taxon>Embryophyta</taxon>
        <taxon>Tracheophyta</taxon>
        <taxon>Spermatophyta</taxon>
        <taxon>Magnoliopsida</taxon>
        <taxon>eudicotyledons</taxon>
        <taxon>Gunneridae</taxon>
        <taxon>Pentapetalae</taxon>
        <taxon>rosids</taxon>
        <taxon>malvids</taxon>
        <taxon>Myrtales</taxon>
        <taxon>Lythraceae</taxon>
        <taxon>Trapa</taxon>
    </lineage>
</organism>
<accession>A0AAN7JUI9</accession>
<proteinExistence type="predicted"/>
<dbReference type="EMBL" id="JAXIOK010000015">
    <property type="protein sequence ID" value="KAK4754708.1"/>
    <property type="molecule type" value="Genomic_DNA"/>
</dbReference>
<reference evidence="1 2" key="1">
    <citation type="journal article" date="2023" name="Hortic Res">
        <title>Pangenome of water caltrop reveals structural variations and asymmetric subgenome divergence after allopolyploidization.</title>
        <authorList>
            <person name="Zhang X."/>
            <person name="Chen Y."/>
            <person name="Wang L."/>
            <person name="Yuan Y."/>
            <person name="Fang M."/>
            <person name="Shi L."/>
            <person name="Lu R."/>
            <person name="Comes H.P."/>
            <person name="Ma Y."/>
            <person name="Chen Y."/>
            <person name="Huang G."/>
            <person name="Zhou Y."/>
            <person name="Zheng Z."/>
            <person name="Qiu Y."/>
        </authorList>
    </citation>
    <scope>NUCLEOTIDE SEQUENCE [LARGE SCALE GENOMIC DNA]</scope>
    <source>
        <tissue evidence="1">Roots</tissue>
    </source>
</reference>
<dbReference type="Proteomes" id="UP001345219">
    <property type="component" value="Chromosome 2"/>
</dbReference>
<name>A0AAN7JUI9_9MYRT</name>
<dbReference type="AlphaFoldDB" id="A0AAN7JUI9"/>